<protein>
    <recommendedName>
        <fullName evidence="3">Winged helix-turn-helix domain-containing protein</fullName>
    </recommendedName>
</protein>
<dbReference type="Proteomes" id="UP000656813">
    <property type="component" value="Unassembled WGS sequence"/>
</dbReference>
<dbReference type="PANTHER" id="PTHR30528:SF0">
    <property type="entry name" value="CYTOPLASMIC PROTEIN"/>
    <property type="match status" value="1"/>
</dbReference>
<dbReference type="EMBL" id="BMFV01000001">
    <property type="protein sequence ID" value="GGH73530.1"/>
    <property type="molecule type" value="Genomic_DNA"/>
</dbReference>
<reference evidence="1" key="1">
    <citation type="journal article" date="2014" name="Int. J. Syst. Evol. Microbiol.">
        <title>Complete genome sequence of Corynebacterium casei LMG S-19264T (=DSM 44701T), isolated from a smear-ripened cheese.</title>
        <authorList>
            <consortium name="US DOE Joint Genome Institute (JGI-PGF)"/>
            <person name="Walter F."/>
            <person name="Albersmeier A."/>
            <person name="Kalinowski J."/>
            <person name="Ruckert C."/>
        </authorList>
    </citation>
    <scope>NUCLEOTIDE SEQUENCE</scope>
    <source>
        <strain evidence="1">CGMCC 1.12777</strain>
    </source>
</reference>
<accession>A0A8J3EJY8</accession>
<evidence type="ECO:0000313" key="1">
    <source>
        <dbReference type="EMBL" id="GGH73530.1"/>
    </source>
</evidence>
<reference evidence="1" key="2">
    <citation type="submission" date="2020-09" db="EMBL/GenBank/DDBJ databases">
        <authorList>
            <person name="Sun Q."/>
            <person name="Zhou Y."/>
        </authorList>
    </citation>
    <scope>NUCLEOTIDE SEQUENCE</scope>
    <source>
        <strain evidence="1">CGMCC 1.12777</strain>
    </source>
</reference>
<proteinExistence type="predicted"/>
<comment type="caution">
    <text evidence="1">The sequence shown here is derived from an EMBL/GenBank/DDBJ whole genome shotgun (WGS) entry which is preliminary data.</text>
</comment>
<dbReference type="Pfam" id="PF06224">
    <property type="entry name" value="AlkZ-like"/>
    <property type="match status" value="1"/>
</dbReference>
<keyword evidence="2" id="KW-1185">Reference proteome</keyword>
<evidence type="ECO:0000313" key="2">
    <source>
        <dbReference type="Proteomes" id="UP000656813"/>
    </source>
</evidence>
<dbReference type="InterPro" id="IPR009351">
    <property type="entry name" value="AlkZ-like"/>
</dbReference>
<dbReference type="AlphaFoldDB" id="A0A8J3EJY8"/>
<evidence type="ECO:0008006" key="3">
    <source>
        <dbReference type="Google" id="ProtNLM"/>
    </source>
</evidence>
<dbReference type="RefSeq" id="WP_188494962.1">
    <property type="nucleotide sequence ID" value="NZ_BMFV01000001.1"/>
</dbReference>
<sequence>MKPPYKISRKAVRQFLLHRQHLFLPYSSRQGTQERTLDMLKQLECIQIDSVASVTKNQHLVLDARLQQYKPDFLNTLLRQKKTFEYFANAMCVIPMEDFPIFKPIRERLQAQIAPSLKTLQSVSQEILTCLAAEGPLPSRAFKSANKVHGYWDNTHPKTKETSHALNLLFDSGVIQVAKREGSERFFDLTEHCIPKDILDQATEISLSEAQQVLIEKYIRAYRIFSGHTSRFGWLNLKAAERQTLLDDLQHQDKIQTLEIEGIKRQYYIRTEDLEELNAFETTPKKYFSHPIAFLPPLDNLLWSRERIQDFFAFDYKWEIYTPRAKRRYGPYAMPILWKDKFIGRIDATLSKQNQQFTVRLLQIEPHIKITNTLRKHLVHALNTFAQNHGAKTITIEKIEGQELTIKELL</sequence>
<name>A0A8J3EJY8_9BACL</name>
<organism evidence="1 2">
    <name type="scientific">Pullulanibacillus pueri</name>
    <dbReference type="NCBI Taxonomy" id="1437324"/>
    <lineage>
        <taxon>Bacteria</taxon>
        <taxon>Bacillati</taxon>
        <taxon>Bacillota</taxon>
        <taxon>Bacilli</taxon>
        <taxon>Bacillales</taxon>
        <taxon>Sporolactobacillaceae</taxon>
        <taxon>Pullulanibacillus</taxon>
    </lineage>
</organism>
<dbReference type="PANTHER" id="PTHR30528">
    <property type="entry name" value="CYTOPLASMIC PROTEIN"/>
    <property type="match status" value="1"/>
</dbReference>
<gene>
    <name evidence="1" type="ORF">GCM10007096_00850</name>
</gene>